<dbReference type="Proteomes" id="UP000176996">
    <property type="component" value="Unassembled WGS sequence"/>
</dbReference>
<keyword evidence="1" id="KW-0812">Transmembrane</keyword>
<evidence type="ECO:0000313" key="3">
    <source>
        <dbReference type="Proteomes" id="UP000176996"/>
    </source>
</evidence>
<sequence length="150" mass="17660">MNNKFFVRKEKAFYEQLNIFIKDKVEEKKEFDKKFFYTISSFFAFSILLVQFTKGTVVVPFLLIAWVSNLIALICHLIAYLMAAKTHSERIKDFLNMNGEDDEKNKFFKENIIESKSKWAKITAVTEIISYGFFIGAIIFLLLFSYFNLI</sequence>
<comment type="caution">
    <text evidence="2">The sequence shown here is derived from an EMBL/GenBank/DDBJ whole genome shotgun (WGS) entry which is preliminary data.</text>
</comment>
<keyword evidence="1" id="KW-1133">Transmembrane helix</keyword>
<keyword evidence="1" id="KW-0472">Membrane</keyword>
<gene>
    <name evidence="2" type="ORF">A3A21_02255</name>
</gene>
<protein>
    <submittedName>
        <fullName evidence="2">Uncharacterized protein</fullName>
    </submittedName>
</protein>
<evidence type="ECO:0000256" key="1">
    <source>
        <dbReference type="SAM" id="Phobius"/>
    </source>
</evidence>
<feature type="transmembrane region" description="Helical" evidence="1">
    <location>
        <begin position="58"/>
        <end position="82"/>
    </location>
</feature>
<reference evidence="2 3" key="1">
    <citation type="journal article" date="2016" name="Nat. Commun.">
        <title>Thousands of microbial genomes shed light on interconnected biogeochemical processes in an aquifer system.</title>
        <authorList>
            <person name="Anantharaman K."/>
            <person name="Brown C.T."/>
            <person name="Hug L.A."/>
            <person name="Sharon I."/>
            <person name="Castelle C.J."/>
            <person name="Probst A.J."/>
            <person name="Thomas B.C."/>
            <person name="Singh A."/>
            <person name="Wilkins M.J."/>
            <person name="Karaoz U."/>
            <person name="Brodie E.L."/>
            <person name="Williams K.H."/>
            <person name="Hubbard S.S."/>
            <person name="Banfield J.F."/>
        </authorList>
    </citation>
    <scope>NUCLEOTIDE SEQUENCE [LARGE SCALE GENOMIC DNA]</scope>
</reference>
<accession>A0A1F6BZZ0</accession>
<dbReference type="EMBL" id="MFKK01000001">
    <property type="protein sequence ID" value="OGG42505.1"/>
    <property type="molecule type" value="Genomic_DNA"/>
</dbReference>
<proteinExistence type="predicted"/>
<feature type="transmembrane region" description="Helical" evidence="1">
    <location>
        <begin position="35"/>
        <end position="52"/>
    </location>
</feature>
<feature type="transmembrane region" description="Helical" evidence="1">
    <location>
        <begin position="128"/>
        <end position="147"/>
    </location>
</feature>
<dbReference type="AlphaFoldDB" id="A0A1F6BZZ0"/>
<organism evidence="2 3">
    <name type="scientific">Candidatus Jorgensenbacteria bacterium RIFCSPLOWO2_01_FULL_45_25b</name>
    <dbReference type="NCBI Taxonomy" id="1798471"/>
    <lineage>
        <taxon>Bacteria</taxon>
        <taxon>Candidatus Joergenseniibacteriota</taxon>
    </lineage>
</organism>
<name>A0A1F6BZZ0_9BACT</name>
<evidence type="ECO:0000313" key="2">
    <source>
        <dbReference type="EMBL" id="OGG42505.1"/>
    </source>
</evidence>